<evidence type="ECO:0000313" key="2">
    <source>
        <dbReference type="EMBL" id="QDL09796.1"/>
    </source>
</evidence>
<feature type="region of interest" description="Disordered" evidence="1">
    <location>
        <begin position="90"/>
        <end position="112"/>
    </location>
</feature>
<proteinExistence type="predicted"/>
<dbReference type="KEGG" id="bsen:DP114_19580"/>
<gene>
    <name evidence="2" type="ORF">DP114_19580</name>
</gene>
<organism evidence="2 3">
    <name type="scientific">Brasilonema sennae CENA114</name>
    <dbReference type="NCBI Taxonomy" id="415709"/>
    <lineage>
        <taxon>Bacteria</taxon>
        <taxon>Bacillati</taxon>
        <taxon>Cyanobacteriota</taxon>
        <taxon>Cyanophyceae</taxon>
        <taxon>Nostocales</taxon>
        <taxon>Scytonemataceae</taxon>
        <taxon>Brasilonema</taxon>
        <taxon>Bromeliae group (in: Brasilonema)</taxon>
    </lineage>
</organism>
<reference evidence="2 3" key="1">
    <citation type="submission" date="2018-06" db="EMBL/GenBank/DDBJ databases">
        <title>Comparative genomics of Brasilonema spp. strains.</title>
        <authorList>
            <person name="Alvarenga D.O."/>
            <person name="Fiore M.F."/>
            <person name="Varani A.M."/>
        </authorList>
    </citation>
    <scope>NUCLEOTIDE SEQUENCE [LARGE SCALE GENOMIC DNA]</scope>
    <source>
        <strain evidence="2 3">CENA114</strain>
    </source>
</reference>
<sequence length="458" mass="51424">MTTKGKLEPPPQTLLEPLLELREYYTALTEEYERLWRTARSQLVHVEALLSNWSGVDERDDLTAVVEMLSFAPTPSQQDSFSPQQFKNISDVEQQQAKDSELPDSESSSDIDLDDAEQQQAINSELPDSESSSDVDLDDAEQQQAIDSELPDSESSSDVDLDDVEQQQAIDSELPDSEFDVDLDDVEQQAIDSELPDSEFDVDLDDVEQQQAIDSELPDDEDQHIDLDEESPDEENTVVTSPTSSPQKEIPTQNNDYSPGTDVPMLPQFQVLTRMQAIEKILRENAGSVCHIDFVVRSLFGDLEPSVFKIVKSRIQSSLTHGKEKSYWAAVPDEPGCYTLDLSLIIPANGKVKSKIIKPKKKKPFLLPKAKRASMVPEYEGKFLIDAICILLQKNSGKIFSVADVITGLYGELNAEELAEIKTAVHNELSRGHRIGRFSRVPEKTGYYTWDLSKIRRK</sequence>
<accession>A0A856MLJ4</accession>
<feature type="compositionally biased region" description="Polar residues" evidence="1">
    <location>
        <begin position="237"/>
        <end position="258"/>
    </location>
</feature>
<feature type="region of interest" description="Disordered" evidence="1">
    <location>
        <begin position="214"/>
        <end position="262"/>
    </location>
</feature>
<feature type="compositionally biased region" description="Acidic residues" evidence="1">
    <location>
        <begin position="102"/>
        <end position="112"/>
    </location>
</feature>
<protein>
    <submittedName>
        <fullName evidence="2">Uncharacterized protein</fullName>
    </submittedName>
</protein>
<feature type="compositionally biased region" description="Acidic residues" evidence="1">
    <location>
        <begin position="216"/>
        <end position="236"/>
    </location>
</feature>
<dbReference type="AlphaFoldDB" id="A0A856MLJ4"/>
<keyword evidence="3" id="KW-1185">Reference proteome</keyword>
<dbReference type="RefSeq" id="WP_171976894.1">
    <property type="nucleotide sequence ID" value="NZ_CAWOXK010000001.1"/>
</dbReference>
<dbReference type="Proteomes" id="UP000503129">
    <property type="component" value="Chromosome"/>
</dbReference>
<evidence type="ECO:0000313" key="3">
    <source>
        <dbReference type="Proteomes" id="UP000503129"/>
    </source>
</evidence>
<name>A0A856MLJ4_9CYAN</name>
<dbReference type="EMBL" id="CP030118">
    <property type="protein sequence ID" value="QDL09796.1"/>
    <property type="molecule type" value="Genomic_DNA"/>
</dbReference>
<evidence type="ECO:0000256" key="1">
    <source>
        <dbReference type="SAM" id="MobiDB-lite"/>
    </source>
</evidence>